<gene>
    <name evidence="1" type="ORF">C8N38_1289</name>
</gene>
<name>A0A8E2VHM9_9RHOB</name>
<comment type="caution">
    <text evidence="1">The sequence shown here is derived from an EMBL/GenBank/DDBJ whole genome shotgun (WGS) entry which is preliminary data.</text>
</comment>
<protein>
    <recommendedName>
        <fullName evidence="3">HsdR</fullName>
    </recommendedName>
</protein>
<evidence type="ECO:0000313" key="2">
    <source>
        <dbReference type="Proteomes" id="UP000244037"/>
    </source>
</evidence>
<sequence length="364" mass="41284">MAKENLTHDQQFTRLCENGFGFVAKAIEQLWENGSSEALKYSVINFYSGVELLLKARLMHEHWTLIVADPNKADVDEFLNGEAQTVGLKQAVQRLKKVAKVAVPTNAINSFEELRKHRNRMVHFYHPIDVNEPDQAKQREAVILEQCRGWFYLRRLLGDEWQDEFATFQVQVADINAAMKRHREYLGTVYEQIQPELVAAHQDGATLATCSACGFDAQVLDDIGPQEHKCRICLAKESFVLHPCPNDECGKKTLLAMGHCEAWECEHCGSSIDLDEVLCEYTIEGKADHDEPNMPALCTECGHIPETAGTLDDGETVFCFNCFSWPEKIEYCQWCNEPFTGDAEGTYWSGCEKCEGKAGWTWDE</sequence>
<organism evidence="1 2">
    <name type="scientific">Rhodovulum kholense</name>
    <dbReference type="NCBI Taxonomy" id="453584"/>
    <lineage>
        <taxon>Bacteria</taxon>
        <taxon>Pseudomonadati</taxon>
        <taxon>Pseudomonadota</taxon>
        <taxon>Alphaproteobacteria</taxon>
        <taxon>Rhodobacterales</taxon>
        <taxon>Paracoccaceae</taxon>
        <taxon>Rhodovulum</taxon>
    </lineage>
</organism>
<evidence type="ECO:0008006" key="3">
    <source>
        <dbReference type="Google" id="ProtNLM"/>
    </source>
</evidence>
<reference evidence="1 2" key="1">
    <citation type="submission" date="2018-04" db="EMBL/GenBank/DDBJ databases">
        <title>Genomic Encyclopedia of Archaeal and Bacterial Type Strains, Phase II (KMG-II): from individual species to whole genera.</title>
        <authorList>
            <person name="Goeker M."/>
        </authorList>
    </citation>
    <scope>NUCLEOTIDE SEQUENCE [LARGE SCALE GENOMIC DNA]</scope>
    <source>
        <strain evidence="1 2">DSM 19783</strain>
    </source>
</reference>
<dbReference type="RefSeq" id="WP_146176335.1">
    <property type="nucleotide sequence ID" value="NZ_QAYC01000028.1"/>
</dbReference>
<keyword evidence="2" id="KW-1185">Reference proteome</keyword>
<dbReference type="Proteomes" id="UP000244037">
    <property type="component" value="Unassembled WGS sequence"/>
</dbReference>
<proteinExistence type="predicted"/>
<dbReference type="EMBL" id="QAYC01000028">
    <property type="protein sequence ID" value="PTW38809.1"/>
    <property type="molecule type" value="Genomic_DNA"/>
</dbReference>
<dbReference type="OrthoDB" id="8479870at2"/>
<accession>A0A8E2VHM9</accession>
<evidence type="ECO:0000313" key="1">
    <source>
        <dbReference type="EMBL" id="PTW38809.1"/>
    </source>
</evidence>
<dbReference type="AlphaFoldDB" id="A0A8E2VHM9"/>